<feature type="region of interest" description="Disordered" evidence="1">
    <location>
        <begin position="1"/>
        <end position="30"/>
    </location>
</feature>
<dbReference type="EMBL" id="ADLD01000013">
    <property type="protein sequence ID" value="EHB91394.1"/>
    <property type="molecule type" value="Genomic_DNA"/>
</dbReference>
<name>G5H9X8_9BACT</name>
<dbReference type="Proteomes" id="UP000006008">
    <property type="component" value="Unassembled WGS sequence"/>
</dbReference>
<reference evidence="2 3" key="1">
    <citation type="submission" date="2011-08" db="EMBL/GenBank/DDBJ databases">
        <title>The Genome Sequence of Alistipes indistinctus YIT 12060.</title>
        <authorList>
            <consortium name="The Broad Institute Genome Sequencing Platform"/>
            <person name="Earl A."/>
            <person name="Ward D."/>
            <person name="Feldgarden M."/>
            <person name="Gevers D."/>
            <person name="Morotomi M."/>
            <person name="Young S.K."/>
            <person name="Zeng Q."/>
            <person name="Gargeya S."/>
            <person name="Fitzgerald M."/>
            <person name="Haas B."/>
            <person name="Abouelleil A."/>
            <person name="Alvarado L."/>
            <person name="Arachchi H.M."/>
            <person name="Berlin A."/>
            <person name="Brown A."/>
            <person name="Chapman S.B."/>
            <person name="Chen Z."/>
            <person name="Dunbar C."/>
            <person name="Freedman E."/>
            <person name="Gearin G."/>
            <person name="Gellesch M."/>
            <person name="Goldberg J."/>
            <person name="Griggs A."/>
            <person name="Gujja S."/>
            <person name="Heiman D."/>
            <person name="Howarth C."/>
            <person name="Larson L."/>
            <person name="Lui A."/>
            <person name="MacDonald P.J.P."/>
            <person name="Montmayeur A."/>
            <person name="Murphy C."/>
            <person name="Neiman D."/>
            <person name="Pearson M."/>
            <person name="Priest M."/>
            <person name="Roberts A."/>
            <person name="Saif S."/>
            <person name="Shea T."/>
            <person name="Shenoy N."/>
            <person name="Sisk P."/>
            <person name="Stolte C."/>
            <person name="Sykes S."/>
            <person name="Wortman J."/>
            <person name="Nusbaum C."/>
            <person name="Birren B."/>
        </authorList>
    </citation>
    <scope>NUCLEOTIDE SEQUENCE [LARGE SCALE GENOMIC DNA]</scope>
    <source>
        <strain evidence="2 3">YIT 12060</strain>
    </source>
</reference>
<evidence type="ECO:0000313" key="2">
    <source>
        <dbReference type="EMBL" id="EHB91394.1"/>
    </source>
</evidence>
<dbReference type="HOGENOM" id="CLU_064298_0_0_10"/>
<dbReference type="InterPro" id="IPR014127">
    <property type="entry name" value="CHP02757"/>
</dbReference>
<dbReference type="eggNOG" id="COG0177">
    <property type="taxonomic scope" value="Bacteria"/>
</dbReference>
<proteinExistence type="predicted"/>
<dbReference type="PATRIC" id="fig|742725.3.peg.1530"/>
<evidence type="ECO:0000256" key="1">
    <source>
        <dbReference type="SAM" id="MobiDB-lite"/>
    </source>
</evidence>
<comment type="caution">
    <text evidence="2">The sequence shown here is derived from an EMBL/GenBank/DDBJ whole genome shotgun (WGS) entry which is preliminary data.</text>
</comment>
<sequence>MTRPAAKTNAFSTETKATPDRPQCSRTTPAATEMQKESAATCRPDNAELHELLEFLHDRYNCTAFVADDPVAIPHDYTSREDIEISGFLAATIAWGKRPMIVTNGRRLMERMDRAPYDFVLNASERELGALAGFVHRTFNDGDCIDFIRALRPFYAHSGSAHHPAGISRPALSPIGLPAEPVMDAAGATPQSQRTEPRSGLGGFFEREYAACGDMRIVLSRFRTAFWQNEHRTRAEKHLASIDRGASCKRLNMFLRWMVRRDDRGVDFGLWPGIPASALYLPLDVHTSNVARALGLLARKQNDWRAVEEVTASLRRFDRADPVKYDYALFGAGMDGKLKPVKN</sequence>
<dbReference type="STRING" id="742725.HMPREF9450_01443"/>
<evidence type="ECO:0000313" key="3">
    <source>
        <dbReference type="Proteomes" id="UP000006008"/>
    </source>
</evidence>
<accession>G5H9X8</accession>
<dbReference type="RefSeq" id="WP_009134249.1">
    <property type="nucleotide sequence ID" value="NZ_CP102250.1"/>
</dbReference>
<organism evidence="2 3">
    <name type="scientific">Alistipes indistinctus YIT 12060</name>
    <dbReference type="NCBI Taxonomy" id="742725"/>
    <lineage>
        <taxon>Bacteria</taxon>
        <taxon>Pseudomonadati</taxon>
        <taxon>Bacteroidota</taxon>
        <taxon>Bacteroidia</taxon>
        <taxon>Bacteroidales</taxon>
        <taxon>Rikenellaceae</taxon>
        <taxon>Alistipes</taxon>
    </lineage>
</organism>
<evidence type="ECO:0008006" key="4">
    <source>
        <dbReference type="Google" id="ProtNLM"/>
    </source>
</evidence>
<keyword evidence="3" id="KW-1185">Reference proteome</keyword>
<dbReference type="AlphaFoldDB" id="G5H9X8"/>
<gene>
    <name evidence="2" type="ORF">HMPREF9450_01443</name>
</gene>
<dbReference type="GeneID" id="92815521"/>
<protein>
    <recommendedName>
        <fullName evidence="4">TIGR02757 family protein</fullName>
    </recommendedName>
</protein>
<dbReference type="Pfam" id="PF09674">
    <property type="entry name" value="DUF2400"/>
    <property type="match status" value="2"/>
</dbReference>